<dbReference type="SUPFAM" id="SSF55874">
    <property type="entry name" value="ATPase domain of HSP90 chaperone/DNA topoisomerase II/histidine kinase"/>
    <property type="match status" value="1"/>
</dbReference>
<accession>A0A543I451</accession>
<dbReference type="InterPro" id="IPR003661">
    <property type="entry name" value="HisK_dim/P_dom"/>
</dbReference>
<proteinExistence type="predicted"/>
<keyword evidence="6 11" id="KW-0812">Transmembrane</keyword>
<dbReference type="PANTHER" id="PTHR45436:SF5">
    <property type="entry name" value="SENSOR HISTIDINE KINASE TRCS"/>
    <property type="match status" value="1"/>
</dbReference>
<dbReference type="InterPro" id="IPR003594">
    <property type="entry name" value="HATPase_dom"/>
</dbReference>
<evidence type="ECO:0000256" key="6">
    <source>
        <dbReference type="ARBA" id="ARBA00022692"/>
    </source>
</evidence>
<dbReference type="Gene3D" id="1.10.287.130">
    <property type="match status" value="1"/>
</dbReference>
<dbReference type="GO" id="GO:0000155">
    <property type="term" value="F:phosphorelay sensor kinase activity"/>
    <property type="evidence" value="ECO:0007669"/>
    <property type="project" value="InterPro"/>
</dbReference>
<dbReference type="InterPro" id="IPR036097">
    <property type="entry name" value="HisK_dim/P_sf"/>
</dbReference>
<dbReference type="SMART" id="SM00387">
    <property type="entry name" value="HATPase_c"/>
    <property type="match status" value="1"/>
</dbReference>
<dbReference type="PANTHER" id="PTHR45436">
    <property type="entry name" value="SENSOR HISTIDINE KINASE YKOH"/>
    <property type="match status" value="1"/>
</dbReference>
<evidence type="ECO:0000313" key="13">
    <source>
        <dbReference type="EMBL" id="TQM65369.1"/>
    </source>
</evidence>
<dbReference type="PROSITE" id="PS50109">
    <property type="entry name" value="HIS_KIN"/>
    <property type="match status" value="1"/>
</dbReference>
<gene>
    <name evidence="13" type="ORF">FB466_0169</name>
</gene>
<dbReference type="Proteomes" id="UP000318331">
    <property type="component" value="Unassembled WGS sequence"/>
</dbReference>
<dbReference type="InterPro" id="IPR050428">
    <property type="entry name" value="TCS_sensor_his_kinase"/>
</dbReference>
<evidence type="ECO:0000313" key="14">
    <source>
        <dbReference type="Proteomes" id="UP000318331"/>
    </source>
</evidence>
<keyword evidence="10 11" id="KW-0472">Membrane</keyword>
<evidence type="ECO:0000256" key="9">
    <source>
        <dbReference type="ARBA" id="ARBA00023012"/>
    </source>
</evidence>
<feature type="domain" description="Histidine kinase" evidence="12">
    <location>
        <begin position="195"/>
        <end position="407"/>
    </location>
</feature>
<evidence type="ECO:0000256" key="4">
    <source>
        <dbReference type="ARBA" id="ARBA00022553"/>
    </source>
</evidence>
<evidence type="ECO:0000256" key="7">
    <source>
        <dbReference type="ARBA" id="ARBA00022777"/>
    </source>
</evidence>
<keyword evidence="9" id="KW-0902">Two-component regulatory system</keyword>
<protein>
    <recommendedName>
        <fullName evidence="3">histidine kinase</fullName>
        <ecNumber evidence="3">2.7.13.3</ecNumber>
    </recommendedName>
</protein>
<feature type="transmembrane region" description="Helical" evidence="11">
    <location>
        <begin position="20"/>
        <end position="42"/>
    </location>
</feature>
<evidence type="ECO:0000256" key="1">
    <source>
        <dbReference type="ARBA" id="ARBA00000085"/>
    </source>
</evidence>
<comment type="catalytic activity">
    <reaction evidence="1">
        <text>ATP + protein L-histidine = ADP + protein N-phospho-L-histidine.</text>
        <dbReference type="EC" id="2.7.13.3"/>
    </reaction>
</comment>
<dbReference type="GO" id="GO:0005886">
    <property type="term" value="C:plasma membrane"/>
    <property type="evidence" value="ECO:0007669"/>
    <property type="project" value="UniProtKB-SubCell"/>
</dbReference>
<evidence type="ECO:0000256" key="2">
    <source>
        <dbReference type="ARBA" id="ARBA00004236"/>
    </source>
</evidence>
<dbReference type="EC" id="2.7.13.3" evidence="3"/>
<keyword evidence="14" id="KW-1185">Reference proteome</keyword>
<comment type="caution">
    <text evidence="13">The sequence shown here is derived from an EMBL/GenBank/DDBJ whole genome shotgun (WGS) entry which is preliminary data.</text>
</comment>
<keyword evidence="5" id="KW-0808">Transferase</keyword>
<dbReference type="PRINTS" id="PR00344">
    <property type="entry name" value="BCTRLSENSOR"/>
</dbReference>
<dbReference type="AlphaFoldDB" id="A0A543I451"/>
<evidence type="ECO:0000256" key="8">
    <source>
        <dbReference type="ARBA" id="ARBA00022989"/>
    </source>
</evidence>
<sequence>MSSRVANTPGRTTVRLALQFSGLMLCVLVFVSVLVYSIVAASTREENERTLRAAALVDAPDDAPAGVYAIFVGGKEPHRGGGGAGGSGTSPTLPTGLPDDDALAAVAAGRGEVWRTLSVNHETFLVLTTQSKGRIAQVAVNTHETEEELQRLLMSLVGGGLAATLVAGLLSLVMARRAVRPLTEALAIQRRFISDASHELRTPLTLISTRAQLLRRRTATQRGDTSGLDDIVRDASLLTEILEDLLLAADPREDSARETVDLGAVAEQAVTALHGTAAERTVELRATRTGTRHSVRGLPVPLLRLVTALVTNAIDHAEKLIIVEVSAGKNTVVLRVSDDGPGFPPGEESRLFERFASIRETRPEHGRHYGLGLAIVSEIATRFEGTVSVEQSGPNRGATICVSFPAA</sequence>
<evidence type="ECO:0000256" key="11">
    <source>
        <dbReference type="SAM" id="Phobius"/>
    </source>
</evidence>
<dbReference type="EMBL" id="VFPN01000001">
    <property type="protein sequence ID" value="TQM65369.1"/>
    <property type="molecule type" value="Genomic_DNA"/>
</dbReference>
<evidence type="ECO:0000256" key="3">
    <source>
        <dbReference type="ARBA" id="ARBA00012438"/>
    </source>
</evidence>
<name>A0A543I451_9MICO</name>
<organism evidence="13 14">
    <name type="scientific">Klugiella xanthotipulae</name>
    <dbReference type="NCBI Taxonomy" id="244735"/>
    <lineage>
        <taxon>Bacteria</taxon>
        <taxon>Bacillati</taxon>
        <taxon>Actinomycetota</taxon>
        <taxon>Actinomycetes</taxon>
        <taxon>Micrococcales</taxon>
        <taxon>Microbacteriaceae</taxon>
        <taxon>Klugiella</taxon>
    </lineage>
</organism>
<dbReference type="Pfam" id="PF00512">
    <property type="entry name" value="HisKA"/>
    <property type="match status" value="1"/>
</dbReference>
<dbReference type="SMART" id="SM00388">
    <property type="entry name" value="HisKA"/>
    <property type="match status" value="1"/>
</dbReference>
<dbReference type="CDD" id="cd00082">
    <property type="entry name" value="HisKA"/>
    <property type="match status" value="1"/>
</dbReference>
<dbReference type="Pfam" id="PF02518">
    <property type="entry name" value="HATPase_c"/>
    <property type="match status" value="1"/>
</dbReference>
<dbReference type="InterPro" id="IPR005467">
    <property type="entry name" value="His_kinase_dom"/>
</dbReference>
<dbReference type="Gene3D" id="3.30.565.10">
    <property type="entry name" value="Histidine kinase-like ATPase, C-terminal domain"/>
    <property type="match status" value="1"/>
</dbReference>
<dbReference type="InterPro" id="IPR004358">
    <property type="entry name" value="Sig_transdc_His_kin-like_C"/>
</dbReference>
<keyword evidence="8 11" id="KW-1133">Transmembrane helix</keyword>
<dbReference type="OrthoDB" id="9786919at2"/>
<evidence type="ECO:0000259" key="12">
    <source>
        <dbReference type="PROSITE" id="PS50109"/>
    </source>
</evidence>
<evidence type="ECO:0000256" key="5">
    <source>
        <dbReference type="ARBA" id="ARBA00022679"/>
    </source>
</evidence>
<dbReference type="CDD" id="cd00075">
    <property type="entry name" value="HATPase"/>
    <property type="match status" value="1"/>
</dbReference>
<dbReference type="SUPFAM" id="SSF47384">
    <property type="entry name" value="Homodimeric domain of signal transducing histidine kinase"/>
    <property type="match status" value="1"/>
</dbReference>
<dbReference type="RefSeq" id="WP_141915087.1">
    <property type="nucleotide sequence ID" value="NZ_BAAAYS010000013.1"/>
</dbReference>
<feature type="transmembrane region" description="Helical" evidence="11">
    <location>
        <begin position="152"/>
        <end position="174"/>
    </location>
</feature>
<dbReference type="InterPro" id="IPR036890">
    <property type="entry name" value="HATPase_C_sf"/>
</dbReference>
<reference evidence="13 14" key="1">
    <citation type="submission" date="2019-06" db="EMBL/GenBank/DDBJ databases">
        <title>Sequencing the genomes of 1000 actinobacteria strains.</title>
        <authorList>
            <person name="Klenk H.-P."/>
        </authorList>
    </citation>
    <scope>NUCLEOTIDE SEQUENCE [LARGE SCALE GENOMIC DNA]</scope>
    <source>
        <strain evidence="13 14">DSM 18031</strain>
    </source>
</reference>
<comment type="subcellular location">
    <subcellularLocation>
        <location evidence="2">Cell membrane</location>
    </subcellularLocation>
</comment>
<evidence type="ECO:0000256" key="10">
    <source>
        <dbReference type="ARBA" id="ARBA00023136"/>
    </source>
</evidence>
<keyword evidence="4" id="KW-0597">Phosphoprotein</keyword>
<keyword evidence="7 13" id="KW-0418">Kinase</keyword>